<comment type="caution">
    <text evidence="2">The sequence shown here is derived from an EMBL/GenBank/DDBJ whole genome shotgun (WGS) entry which is preliminary data.</text>
</comment>
<organism evidence="2 3">
    <name type="scientific">Methylobacterium hispanicum</name>
    <dbReference type="NCBI Taxonomy" id="270350"/>
    <lineage>
        <taxon>Bacteria</taxon>
        <taxon>Pseudomonadati</taxon>
        <taxon>Pseudomonadota</taxon>
        <taxon>Alphaproteobacteria</taxon>
        <taxon>Hyphomicrobiales</taxon>
        <taxon>Methylobacteriaceae</taxon>
        <taxon>Methylobacterium</taxon>
    </lineage>
</organism>
<reference evidence="2" key="2">
    <citation type="submission" date="2021-08" db="EMBL/GenBank/DDBJ databases">
        <authorList>
            <person name="Tani A."/>
            <person name="Ola A."/>
            <person name="Ogura Y."/>
            <person name="Katsura K."/>
            <person name="Hayashi T."/>
        </authorList>
    </citation>
    <scope>NUCLEOTIDE SEQUENCE</scope>
    <source>
        <strain evidence="2">DSM 16372</strain>
    </source>
</reference>
<feature type="compositionally biased region" description="Pro residues" evidence="1">
    <location>
        <begin position="311"/>
        <end position="320"/>
    </location>
</feature>
<dbReference type="InterPro" id="IPR011990">
    <property type="entry name" value="TPR-like_helical_dom_sf"/>
</dbReference>
<protein>
    <recommendedName>
        <fullName evidence="4">Tetratricopeptide repeat protein</fullName>
    </recommendedName>
</protein>
<evidence type="ECO:0000313" key="3">
    <source>
        <dbReference type="Proteomes" id="UP001055247"/>
    </source>
</evidence>
<evidence type="ECO:0000256" key="1">
    <source>
        <dbReference type="SAM" id="MobiDB-lite"/>
    </source>
</evidence>
<dbReference type="Proteomes" id="UP001055247">
    <property type="component" value="Unassembled WGS sequence"/>
</dbReference>
<dbReference type="RefSeq" id="WP_238230085.1">
    <property type="nucleotide sequence ID" value="NZ_BPQO01000009.1"/>
</dbReference>
<feature type="region of interest" description="Disordered" evidence="1">
    <location>
        <begin position="1104"/>
        <end position="1138"/>
    </location>
</feature>
<dbReference type="EMBL" id="BPQO01000009">
    <property type="protein sequence ID" value="GJD89058.1"/>
    <property type="molecule type" value="Genomic_DNA"/>
</dbReference>
<feature type="region of interest" description="Disordered" evidence="1">
    <location>
        <begin position="278"/>
        <end position="338"/>
    </location>
</feature>
<reference evidence="2" key="1">
    <citation type="journal article" date="2016" name="Front. Microbiol.">
        <title>Genome Sequence of the Piezophilic, Mesophilic Sulfate-Reducing Bacterium Desulfovibrio indicus J2T.</title>
        <authorList>
            <person name="Cao J."/>
            <person name="Maignien L."/>
            <person name="Shao Z."/>
            <person name="Alain K."/>
            <person name="Jebbar M."/>
        </authorList>
    </citation>
    <scope>NUCLEOTIDE SEQUENCE</scope>
    <source>
        <strain evidence="2">DSM 16372</strain>
    </source>
</reference>
<feature type="compositionally biased region" description="Low complexity" evidence="1">
    <location>
        <begin position="321"/>
        <end position="335"/>
    </location>
</feature>
<accession>A0AAV4ZME8</accession>
<evidence type="ECO:0000313" key="2">
    <source>
        <dbReference type="EMBL" id="GJD89058.1"/>
    </source>
</evidence>
<gene>
    <name evidence="2" type="ORF">BHAOGJBA_2583</name>
</gene>
<dbReference type="AlphaFoldDB" id="A0AAV4ZME8"/>
<dbReference type="Gene3D" id="1.25.40.10">
    <property type="entry name" value="Tetratricopeptide repeat domain"/>
    <property type="match status" value="1"/>
</dbReference>
<sequence>MGAGQVRGDRAGGLRALRAALLLGALAALPVPAAAARLVALTGSEARAGEGAAPAPYGRIRLTFDRPVSVKARASAGVLILSFSERAPGGAERLAQEMPAYIAVARRDPDGTGLRLALQRPVRISVQEAAEQVFVDLLPEGWTGLVPPLPAEVVAELARRAEAAEAALRVRNPPPARRPLALEVAHLPTLTRLSLRLPPGVSSQSLREGAATRLRIAGAWTIDTAEARGRTAPALAGLAVETEAESASLLLTPAEGYALSVEREDDAVAVDLVKAGERPADPVVGPGGGPGVGPAIPSATGRAAAAEAPRPADPPRPAPAPRESAPRPASEAEPPLAKPGTGLVFGFRALPPVALFERLGVATLAFETDEPVRLPEAGTAAGLSPLGEPRRVGNLTVLRFSVPPGRLVDLLPVAAGEGAGWELVAGEALTPSTVLDPRRRTDAAGRFGLAVDLPKPGAATWLDLDGERIALVTTRGRRPAGMPKRQRFVDFELLPSRFGLAVLALADDLAVRPDLDGVVVGREGGLAVSSVAQRPETALAEAGAPAIDPEGWARARTGNLRALLRQQFAAAAAAPPGERGPLRVAHARTLIAAGLDLEGLAALETAAADDPLVAVQRETSLWRGLALLRAGRPAEARAALGGDVLERDPEAVLWRSVAEAGAGLWREAEAGFGRTLPLAGRLPEDLRDLVLAAAAESAIEGGDIDAAVARMDAAPKHDPLVRDRLALVKGRVEELTGQTVAALDRYERLEVAAAAPVAAAAGLRRTLLALGTAKMSSGEALARLERLALTWRGGPTEEAIIAGLARSYAAAGRFREAFATTRRASAAFPTSEMARVLNGEAQSLFDALYLGGRGDALPGVEAVALYFDFKEFAPIGRRGDEVVRRLADRLVGLDLLDSAGELLQHQIDHRLTGQARAAVAARLATVRLMDGKPLQALEAIDATHLPELPADLRRARALVRARALSDLSRTDLALETIEDEGGPDVARLRADILWAARRWRGAGEAHEALLGEVWRGGKSLDAAARADVIRAGIAYDLADERLGLERLKAKFAGLMAESADARSFALITGADPTRQPGFREIAQRASKAETLGAFLAEYRKRYPDAAAPERGRADGGSPPGPGEGAQSRAETQPAPPPG</sequence>
<evidence type="ECO:0008006" key="4">
    <source>
        <dbReference type="Google" id="ProtNLM"/>
    </source>
</evidence>
<proteinExistence type="predicted"/>
<feature type="compositionally biased region" description="Basic and acidic residues" evidence="1">
    <location>
        <begin position="1104"/>
        <end position="1113"/>
    </location>
</feature>
<keyword evidence="3" id="KW-1185">Reference proteome</keyword>
<name>A0AAV4ZME8_9HYPH</name>